<evidence type="ECO:0000313" key="2">
    <source>
        <dbReference type="Proteomes" id="UP000683360"/>
    </source>
</evidence>
<keyword evidence="2" id="KW-1185">Reference proteome</keyword>
<protein>
    <submittedName>
        <fullName evidence="1">Uncharacterized protein</fullName>
    </submittedName>
</protein>
<sequence>MQNLKNVNFRIMLIDFMRTLSKHEITAVMEKANAEFFKYHVCQEKERHQRQVCRFFQKYKCFGIILPDDMFHQYIEKWFYCLIKTDSTERFIKENRLLKRVSFRTALQFYMRQLNKNNVASIIRTCSKDFLNTMFVMTEIDVIHCAKKPNERFGIVIPDGMLQDFIDRWFDVLRNHVVKNEMNNTYMMSSGFRLEIEETRFVGVVQNKNRPLKNFAFGNALRIYTKKLTTEQIASLIHTSGDFFLNTMFVMTEHDINDSAKNRYEWFGIVIQDNMLQQYIERIFNGLTNESLLVEYIDINRVLNNPKGRAALCTHMKQLTKEKTAALLQNARHIFFNTMFVMTEEDIKDNAKYRYECFGIVIPDDLVQQYIERWFDDLTKTSYVEVVIQENRPLNNVTFRSMLRTFIKQLTTDKICLIIQSANNDFINKMFVMTEDQIRDNADNGYECLGIVIPHVLLQKYIQRWFEDLTKADHVDDILDKNRLLLNITFYCAVKTYIKQLTTEQIASIIQTKKINILNTLFVMTENDIKSDEANQHKCLCIVIPDDLVSNTLRDCLIEKKKIKFVNPINENIALMSVKLRSAVQEDIKDDFSNRHECFGIVIPDDLLQQYIVRLFECLTVPTTLEKFSSKFKGNGLVENFLEICRPLNTVRFHTALRTYMRQLNTDKIGYLIQTARYDFINTMFVMTEDDINDNSDNQYERFGIVMPNDLLQQYIARWFAGLVKKQYIARCFEYLTQTSHYEIQRKDIVWVNKTCSIANFMGNCRPLKNARFRAALRIFMSQLNTEKIGYLIQNAGYGFINTMFVMTEEDVNDNARNRYECIGIIIPDDLLEQYIKRWFNDLAQTDCVEKYINMNRPLNNASCRTQVLTYIRQLDEIKIGTLIQTGSRDFVNTMFVVTKEDIKDKAENKCECFGIILPGDLLQQYIERLFDGLTQANLVKKSMNANRCFMHGCFRKAINNYTQKLTRGKIGNLIRTASIDFVSTIFVMTEDDIKDDVEKRNECIGVVIPDDLLNEYIERWFDGLTKTHSAKQYIDVNRTFVNSKFQANLDSYINGINAKNLITE</sequence>
<dbReference type="EMBL" id="CAJPWZ010000697">
    <property type="protein sequence ID" value="CAG2198750.1"/>
    <property type="molecule type" value="Genomic_DNA"/>
</dbReference>
<reference evidence="1" key="1">
    <citation type="submission" date="2021-03" db="EMBL/GenBank/DDBJ databases">
        <authorList>
            <person name="Bekaert M."/>
        </authorList>
    </citation>
    <scope>NUCLEOTIDE SEQUENCE</scope>
</reference>
<comment type="caution">
    <text evidence="1">The sequence shown here is derived from an EMBL/GenBank/DDBJ whole genome shotgun (WGS) entry which is preliminary data.</text>
</comment>
<dbReference type="AlphaFoldDB" id="A0A8S3QT78"/>
<dbReference type="Proteomes" id="UP000683360">
    <property type="component" value="Unassembled WGS sequence"/>
</dbReference>
<evidence type="ECO:0000313" key="1">
    <source>
        <dbReference type="EMBL" id="CAG2198750.1"/>
    </source>
</evidence>
<organism evidence="1 2">
    <name type="scientific">Mytilus edulis</name>
    <name type="common">Blue mussel</name>
    <dbReference type="NCBI Taxonomy" id="6550"/>
    <lineage>
        <taxon>Eukaryota</taxon>
        <taxon>Metazoa</taxon>
        <taxon>Spiralia</taxon>
        <taxon>Lophotrochozoa</taxon>
        <taxon>Mollusca</taxon>
        <taxon>Bivalvia</taxon>
        <taxon>Autobranchia</taxon>
        <taxon>Pteriomorphia</taxon>
        <taxon>Mytilida</taxon>
        <taxon>Mytiloidea</taxon>
        <taxon>Mytilidae</taxon>
        <taxon>Mytilinae</taxon>
        <taxon>Mytilus</taxon>
    </lineage>
</organism>
<name>A0A8S3QT78_MYTED</name>
<dbReference type="OrthoDB" id="6121279at2759"/>
<proteinExistence type="predicted"/>
<gene>
    <name evidence="1" type="ORF">MEDL_13466</name>
</gene>
<accession>A0A8S3QT78</accession>